<dbReference type="EMBL" id="LLKB01000009">
    <property type="protein sequence ID" value="KQC83983.1"/>
    <property type="molecule type" value="Genomic_DNA"/>
</dbReference>
<keyword evidence="1" id="KW-0175">Coiled coil</keyword>
<protein>
    <recommendedName>
        <fullName evidence="4">CRISPR-associated (Cas) DxTHG family protein</fullName>
    </recommendedName>
</protein>
<feature type="coiled-coil region" evidence="1">
    <location>
        <begin position="244"/>
        <end position="304"/>
    </location>
</feature>
<dbReference type="Proteomes" id="UP000050833">
    <property type="component" value="Unassembled WGS sequence"/>
</dbReference>
<reference evidence="2 3" key="1">
    <citation type="submission" date="2015-10" db="EMBL/GenBank/DDBJ databases">
        <title>Butyribacter intestini gen. nov., sp. nov., a butyric acid-producing bacterium of the family Lachnospiraceae isolated from the human faeces.</title>
        <authorList>
            <person name="Zou Y."/>
            <person name="Xue W."/>
            <person name="Luo G."/>
            <person name="Lv M."/>
        </authorList>
    </citation>
    <scope>NUCLEOTIDE SEQUENCE [LARGE SCALE GENOMIC DNA]</scope>
    <source>
        <strain evidence="2 3">TF01-11</strain>
    </source>
</reference>
<organism evidence="2 3">
    <name type="scientific">Butyribacter intestini</name>
    <dbReference type="NCBI Taxonomy" id="1703332"/>
    <lineage>
        <taxon>Bacteria</taxon>
        <taxon>Bacillati</taxon>
        <taxon>Bacillota</taxon>
        <taxon>Clostridia</taxon>
        <taxon>Lachnospirales</taxon>
        <taxon>Lachnospiraceae</taxon>
        <taxon>Butyribacter</taxon>
    </lineage>
</organism>
<evidence type="ECO:0000256" key="1">
    <source>
        <dbReference type="SAM" id="Coils"/>
    </source>
</evidence>
<comment type="caution">
    <text evidence="2">The sequence shown here is derived from an EMBL/GenBank/DDBJ whole genome shotgun (WGS) entry which is preliminary data.</text>
</comment>
<name>A0AAW3JLV0_9FIRM</name>
<dbReference type="RefSeq" id="WP_055946768.1">
    <property type="nucleotide sequence ID" value="NZ_JAQDCV010000015.1"/>
</dbReference>
<keyword evidence="3" id="KW-1185">Reference proteome</keyword>
<sequence>MDTNVNGNEDAMMLIFLSDYKPGNKEGKYKYKDDEFSGIQTSDAPTLCLLDCAHKAGHDISKIICIVSKDVYEKEIVQVSNEEKKTTEFKNYKNFVREKCRKKYGDEYAEKLKFEPVYYDFNPDAAPDDEEIKGDKAIYIYNQIAKILHDENYQKNLSIYLDYTSGLRDVSFLMTSIIRYMEFYDIKLKKIVYSKFNRNKKEDDKFNGEIFEIDYIYGMYNLINGVSEFVNTGNASQLKIVYQNEKENMEKNELLNEISKVIDTIIQFSDTISLCSLKELDVVMKNVQDGINQLEEKYKNDKQISKAEKEGDFYTQIFISLLPLIREKMYFNNSEFDYPQLIHWCIDNRMLQQALTIYTEKMPEYYFRKGFIAKEVVDINKVESKKNESSKYTTAFYTNLYDWSEAQKEEPETFFDKIRRIILEVWEDSVDNKAEKQFANELNNRIGRETDESIKLALQNFKEIVDMYASHNCNKPKIKLKDGAEEEIRETKLSKFMNSLSSGTNKDELYMIIYKKKYNKDKDAQTYRKKVKGIENLIDGTVKIENSEKLIDIMKYYLAVKLIRNRVNHASEKNLSTDEEVAFNKLKEYGIDIDESMRFNNIENILLQGVKCTLKYI</sequence>
<evidence type="ECO:0008006" key="4">
    <source>
        <dbReference type="Google" id="ProtNLM"/>
    </source>
</evidence>
<dbReference type="AlphaFoldDB" id="A0AAW3JLV0"/>
<evidence type="ECO:0000313" key="2">
    <source>
        <dbReference type="EMBL" id="KQC83983.1"/>
    </source>
</evidence>
<proteinExistence type="predicted"/>
<gene>
    <name evidence="2" type="ORF">APZ18_15380</name>
</gene>
<accession>A0AAW3JLV0</accession>
<evidence type="ECO:0000313" key="3">
    <source>
        <dbReference type="Proteomes" id="UP000050833"/>
    </source>
</evidence>